<evidence type="ECO:0000313" key="2">
    <source>
        <dbReference type="Proteomes" id="UP001470023"/>
    </source>
</evidence>
<dbReference type="EMBL" id="JBEPAZ010000182">
    <property type="protein sequence ID" value="MER6434694.1"/>
    <property type="molecule type" value="Genomic_DNA"/>
</dbReference>
<reference evidence="1 2" key="1">
    <citation type="submission" date="2024-06" db="EMBL/GenBank/DDBJ databases">
        <title>The Natural Products Discovery Center: Release of the First 8490 Sequenced Strains for Exploring Actinobacteria Biosynthetic Diversity.</title>
        <authorList>
            <person name="Kalkreuter E."/>
            <person name="Kautsar S.A."/>
            <person name="Yang D."/>
            <person name="Bader C.D."/>
            <person name="Teijaro C.N."/>
            <person name="Fluegel L."/>
            <person name="Davis C.M."/>
            <person name="Simpson J.R."/>
            <person name="Lauterbach L."/>
            <person name="Steele A.D."/>
            <person name="Gui C."/>
            <person name="Meng S."/>
            <person name="Li G."/>
            <person name="Viehrig K."/>
            <person name="Ye F."/>
            <person name="Su P."/>
            <person name="Kiefer A.F."/>
            <person name="Nichols A."/>
            <person name="Cepeda A.J."/>
            <person name="Yan W."/>
            <person name="Fan B."/>
            <person name="Jiang Y."/>
            <person name="Adhikari A."/>
            <person name="Zheng C.-J."/>
            <person name="Schuster L."/>
            <person name="Cowan T.M."/>
            <person name="Smanski M.J."/>
            <person name="Chevrette M.G."/>
            <person name="De Carvalho L.P.S."/>
            <person name="Shen B."/>
        </authorList>
    </citation>
    <scope>NUCLEOTIDE SEQUENCE [LARGE SCALE GENOMIC DNA]</scope>
    <source>
        <strain evidence="1 2">NPDC001166</strain>
    </source>
</reference>
<keyword evidence="2" id="KW-1185">Reference proteome</keyword>
<organism evidence="1 2">
    <name type="scientific">Streptomyces sp. 900105245</name>
    <dbReference type="NCBI Taxonomy" id="3154379"/>
    <lineage>
        <taxon>Bacteria</taxon>
        <taxon>Bacillati</taxon>
        <taxon>Actinomycetota</taxon>
        <taxon>Actinomycetes</taxon>
        <taxon>Kitasatosporales</taxon>
        <taxon>Streptomycetaceae</taxon>
        <taxon>Streptomyces</taxon>
    </lineage>
</organism>
<feature type="non-terminal residue" evidence="1">
    <location>
        <position position="1"/>
    </location>
</feature>
<proteinExistence type="predicted"/>
<accession>A0ABV1ULT0</accession>
<gene>
    <name evidence="1" type="ORF">ABT272_45460</name>
</gene>
<dbReference type="RefSeq" id="WP_352066486.1">
    <property type="nucleotide sequence ID" value="NZ_JBEPAZ010000182.1"/>
</dbReference>
<name>A0ABV1ULT0_9ACTN</name>
<comment type="caution">
    <text evidence="1">The sequence shown here is derived from an EMBL/GenBank/DDBJ whole genome shotgun (WGS) entry which is preliminary data.</text>
</comment>
<sequence>SGDSNWLGVSNLNEKGAHLWMNPPCTSVGLDQTCTYMGGSSKPKEFNVFHDDALALGEQPFTWTADGANNVNARANVAVTTCSNSLSCENGAIKGNSDHSTVDSYLEVTQLDAKGQPCNVTRSPQQRDVVKEDPHHYNIAYHLEEIPNLRSCGSNNFRMKVHLKWIDGNILKIDGLSTDPKDPNATYEMVTVTHGYMYNS</sequence>
<protein>
    <submittedName>
        <fullName evidence="1">Uncharacterized protein</fullName>
    </submittedName>
</protein>
<dbReference type="Proteomes" id="UP001470023">
    <property type="component" value="Unassembled WGS sequence"/>
</dbReference>
<evidence type="ECO:0000313" key="1">
    <source>
        <dbReference type="EMBL" id="MER6434694.1"/>
    </source>
</evidence>